<dbReference type="InterPro" id="IPR035624">
    <property type="entry name" value="AGGF1_OCRE"/>
</dbReference>
<feature type="region of interest" description="Disordered" evidence="1">
    <location>
        <begin position="200"/>
        <end position="232"/>
    </location>
</feature>
<dbReference type="OrthoDB" id="2538319at2759"/>
<dbReference type="PROSITE" id="PS50174">
    <property type="entry name" value="G_PATCH"/>
    <property type="match status" value="1"/>
</dbReference>
<dbReference type="Pfam" id="PF00498">
    <property type="entry name" value="FHA"/>
    <property type="match status" value="1"/>
</dbReference>
<dbReference type="InterPro" id="IPR053027">
    <property type="entry name" value="AGGF1"/>
</dbReference>
<evidence type="ECO:0000259" key="2">
    <source>
        <dbReference type="PROSITE" id="PS50006"/>
    </source>
</evidence>
<proteinExistence type="predicted"/>
<evidence type="ECO:0000313" key="4">
    <source>
        <dbReference type="EMBL" id="VVC28540.1"/>
    </source>
</evidence>
<dbReference type="Gene3D" id="2.60.200.20">
    <property type="match status" value="1"/>
</dbReference>
<evidence type="ECO:0000259" key="3">
    <source>
        <dbReference type="PROSITE" id="PS50174"/>
    </source>
</evidence>
<dbReference type="Pfam" id="PF17780">
    <property type="entry name" value="OCRE"/>
    <property type="match status" value="1"/>
</dbReference>
<dbReference type="SMART" id="SM00240">
    <property type="entry name" value="FHA"/>
    <property type="match status" value="1"/>
</dbReference>
<name>A0A5E4MF24_9HEMI</name>
<dbReference type="SMART" id="SM00443">
    <property type="entry name" value="G_patch"/>
    <property type="match status" value="1"/>
</dbReference>
<protein>
    <submittedName>
        <fullName evidence="4">SMAD/FHA domain,G-patch domain,Forkhead-associated (FHA) domain</fullName>
    </submittedName>
</protein>
<dbReference type="SUPFAM" id="SSF49879">
    <property type="entry name" value="SMAD/FHA domain"/>
    <property type="match status" value="1"/>
</dbReference>
<dbReference type="InterPro" id="IPR041591">
    <property type="entry name" value="OCRE"/>
</dbReference>
<feature type="domain" description="FHA" evidence="2">
    <location>
        <begin position="448"/>
        <end position="504"/>
    </location>
</feature>
<dbReference type="InterPro" id="IPR008984">
    <property type="entry name" value="SMAD_FHA_dom_sf"/>
</dbReference>
<feature type="compositionally biased region" description="Acidic residues" evidence="1">
    <location>
        <begin position="220"/>
        <end position="230"/>
    </location>
</feature>
<dbReference type="GO" id="GO:0003676">
    <property type="term" value="F:nucleic acid binding"/>
    <property type="evidence" value="ECO:0007669"/>
    <property type="project" value="InterPro"/>
</dbReference>
<dbReference type="PANTHER" id="PTHR23106:SF24">
    <property type="entry name" value="ANGIOGENIC FACTOR WITH G PATCH AND FHA DOMAINS 1"/>
    <property type="match status" value="1"/>
</dbReference>
<dbReference type="InterPro" id="IPR000253">
    <property type="entry name" value="FHA_dom"/>
</dbReference>
<dbReference type="PROSITE" id="PS50006">
    <property type="entry name" value="FHA_DOMAIN"/>
    <property type="match status" value="1"/>
</dbReference>
<evidence type="ECO:0000256" key="1">
    <source>
        <dbReference type="SAM" id="MobiDB-lite"/>
    </source>
</evidence>
<accession>A0A5E4MF24</accession>
<sequence>MENDLEIPFKDLLEHDHPEVYKYIQNAVRMLHRQQSLLAKIKNNSVDSKKSNNKTEVYDQQIELVKSEKNNEKENLKVVDDPNTVDASFTIKKLTNVKKNEEQENDNSEKIKCEIKEEGECSEDEDKSKDFKQTNQYNLGESRFLLEKTTGMYYDQVTGYYYNLENGLFYDGNQGCYYYFDVIAQKYRLYSQIPSNPVQVSSVEPKVVKSENGQDLPESISDDTDSDNSDDSCNLVIKEDTEEDTEQTEKDIIKDNILHVNEKNLIECPDEKAVVKNEIDVKQHSITNDGNNEEKEDLKLEDCPPPLSTCEILEKRYLNLLQYTKLLPAPKNIVHKLTPDGSKAKQYAQIRNWYTLKHQLSAIESEIIQYDNLVWDRIEQYLCQNKRDDKNSNWKSYKEVKGHLSDTQTKLIKSKVVGWPPCVRIIITESKACKSLVGKLFLITCPGGTIGRSTNRDVVVPDDNVSKLHAEILFVGNVNKVGRGHYIVKDKGSTNGTFLDGKKLSKNSSSTEPRHLVHGSELSVGDTTFLCHIHEGMETCNLCEPGIQAPPLEESVKNVLPPKRKYDEELKSIKEKYGLLGCEPPDAVLPKGYKDRADKRRKTVGSQNANEKTEVACVTQPIPMKNKGFKLLENMGWTPGKSLGANNSGIKEPISLEVRNENMGLGFSTCFGLPEQSSKNILNNQSKIRFNFGSKTNMPLKTNRINFIEDETSDEEEKYCSIDSEKCKISGAKKLYSAVVNPEGSPAASPSPEYRLYKSFDFHK</sequence>
<dbReference type="PANTHER" id="PTHR23106">
    <property type="entry name" value="ANGIOGENIC FACTOR WITH G PATCH AND FHA DOMAINS 1"/>
    <property type="match status" value="1"/>
</dbReference>
<organism evidence="4 5">
    <name type="scientific">Cinara cedri</name>
    <dbReference type="NCBI Taxonomy" id="506608"/>
    <lineage>
        <taxon>Eukaryota</taxon>
        <taxon>Metazoa</taxon>
        <taxon>Ecdysozoa</taxon>
        <taxon>Arthropoda</taxon>
        <taxon>Hexapoda</taxon>
        <taxon>Insecta</taxon>
        <taxon>Pterygota</taxon>
        <taxon>Neoptera</taxon>
        <taxon>Paraneoptera</taxon>
        <taxon>Hemiptera</taxon>
        <taxon>Sternorrhyncha</taxon>
        <taxon>Aphidomorpha</taxon>
        <taxon>Aphidoidea</taxon>
        <taxon>Aphididae</taxon>
        <taxon>Lachninae</taxon>
        <taxon>Cinara</taxon>
    </lineage>
</organism>
<reference evidence="4 5" key="1">
    <citation type="submission" date="2019-08" db="EMBL/GenBank/DDBJ databases">
        <authorList>
            <person name="Alioto T."/>
            <person name="Alioto T."/>
            <person name="Gomez Garrido J."/>
        </authorList>
    </citation>
    <scope>NUCLEOTIDE SEQUENCE [LARGE SCALE GENOMIC DNA]</scope>
</reference>
<dbReference type="CDD" id="cd16164">
    <property type="entry name" value="OCRE_VG5Q"/>
    <property type="match status" value="1"/>
</dbReference>
<gene>
    <name evidence="4" type="ORF">CINCED_3A024780</name>
</gene>
<keyword evidence="5" id="KW-1185">Reference proteome</keyword>
<feature type="domain" description="G-patch" evidence="3">
    <location>
        <begin position="624"/>
        <end position="670"/>
    </location>
</feature>
<dbReference type="Pfam" id="PF01585">
    <property type="entry name" value="G-patch"/>
    <property type="match status" value="1"/>
</dbReference>
<dbReference type="Proteomes" id="UP000325440">
    <property type="component" value="Unassembled WGS sequence"/>
</dbReference>
<dbReference type="EMBL" id="CABPRJ010000481">
    <property type="protein sequence ID" value="VVC28540.1"/>
    <property type="molecule type" value="Genomic_DNA"/>
</dbReference>
<evidence type="ECO:0000313" key="5">
    <source>
        <dbReference type="Proteomes" id="UP000325440"/>
    </source>
</evidence>
<dbReference type="AlphaFoldDB" id="A0A5E4MF24"/>
<dbReference type="InterPro" id="IPR000467">
    <property type="entry name" value="G_patch_dom"/>
</dbReference>